<proteinExistence type="predicted"/>
<dbReference type="OrthoDB" id="438641at2759"/>
<sequence length="761" mass="84772">MDIQDVSNDAQYAHILLAQKARLEAARARKGERPTDRPSRNALARDHMLQYQQFMALKKSDSNDVQMRASIVGDPYLPSTTPLQDLKKIMIDELTLETHHRGSYLLLRLFVPPVRLTGIISLAEDETGDALTFSLYQQESEDVRPAADILKKDSVLLLREPYFKCVGDGGYGLRVDHPTDIVWLSSDDALLPSAWRAPKLDNAKSGAEWKQKGNGEVKEGKFEEAIKSYTSALGTSPASTEAEIIYNNRAFAYLRLKKYDAALQDTEHIVDPSARSEKALYRGALALYSLSRFQEALELLQILLNKYPTTQSGAFELTRIKARLKEQKTGVYNFKKMYKAAKLRPPIVDGATYIGPVEVREIPGKGRGLVTTRNVKAGDLLMCEKAFCYAHAEGPTKSEMHQADIGILVNLGTNRLTIGTHVSQLTEIYQKLTNNPSAAAEFLDLYSGSYKRATEHKVDGAPVVDSFLIERIVSLNVFGSTVTSKDAPQISSQDNVFGASGLWIKAAYINHTCMKNCARTFIGDTMIVRATKDMPANTELGWCYADPMNREKMQKSLSNSWGFTCDCAMCQDDAKTPLKLKARRKEILASLSRSDPRDAAVKLESTYATPAKDVPRFELFQLYLAMAQHFIKDKGNGNALNASIYALKALEALGFVIYGVNMKTSMSQRTKTGLVVKQWGYAAEQITECWEILWTVWRVTSPDLAEKAKVYWKLAYMMVRAGESDTFDDYYSLGKSTGGESDSEKLVEGVRAMNLKPSGIL</sequence>
<dbReference type="PROSITE" id="PS50280">
    <property type="entry name" value="SET"/>
    <property type="match status" value="1"/>
</dbReference>
<evidence type="ECO:0000313" key="3">
    <source>
        <dbReference type="EMBL" id="KAG4411650.1"/>
    </source>
</evidence>
<dbReference type="PANTHER" id="PTHR47643:SF2">
    <property type="entry name" value="TPR DOMAIN PROTEIN (AFU_ORTHOLOGUE AFUA_5G12710)"/>
    <property type="match status" value="1"/>
</dbReference>
<gene>
    <name evidence="3" type="ORF">IFR04_015221</name>
</gene>
<evidence type="ECO:0000256" key="1">
    <source>
        <dbReference type="PROSITE-ProRule" id="PRU00339"/>
    </source>
</evidence>
<dbReference type="AlphaFoldDB" id="A0A8H7T397"/>
<protein>
    <recommendedName>
        <fullName evidence="2">SET domain-containing protein</fullName>
    </recommendedName>
</protein>
<dbReference type="InterPro" id="IPR053209">
    <property type="entry name" value="Gramillin-biosynth_MTr"/>
</dbReference>
<dbReference type="PANTHER" id="PTHR47643">
    <property type="entry name" value="TPR DOMAIN PROTEIN (AFU_ORTHOLOGUE AFUA_5G12710)"/>
    <property type="match status" value="1"/>
</dbReference>
<keyword evidence="1" id="KW-0802">TPR repeat</keyword>
<accession>A0A8H7T397</accession>
<name>A0A8H7T397_9HELO</name>
<keyword evidence="4" id="KW-1185">Reference proteome</keyword>
<comment type="caution">
    <text evidence="3">The sequence shown here is derived from an EMBL/GenBank/DDBJ whole genome shotgun (WGS) entry which is preliminary data.</text>
</comment>
<dbReference type="EMBL" id="JAFJYH010000452">
    <property type="protein sequence ID" value="KAG4411650.1"/>
    <property type="molecule type" value="Genomic_DNA"/>
</dbReference>
<evidence type="ECO:0000259" key="2">
    <source>
        <dbReference type="PROSITE" id="PS50280"/>
    </source>
</evidence>
<dbReference type="InterPro" id="IPR046341">
    <property type="entry name" value="SET_dom_sf"/>
</dbReference>
<dbReference type="Gene3D" id="2.170.270.10">
    <property type="entry name" value="SET domain"/>
    <property type="match status" value="1"/>
</dbReference>
<evidence type="ECO:0000313" key="4">
    <source>
        <dbReference type="Proteomes" id="UP000664132"/>
    </source>
</evidence>
<dbReference type="SMART" id="SM00028">
    <property type="entry name" value="TPR"/>
    <property type="match status" value="3"/>
</dbReference>
<dbReference type="InterPro" id="IPR019734">
    <property type="entry name" value="TPR_rpt"/>
</dbReference>
<dbReference type="Proteomes" id="UP000664132">
    <property type="component" value="Unassembled WGS sequence"/>
</dbReference>
<dbReference type="SUPFAM" id="SSF48452">
    <property type="entry name" value="TPR-like"/>
    <property type="match status" value="1"/>
</dbReference>
<dbReference type="InterPro" id="IPR011990">
    <property type="entry name" value="TPR-like_helical_dom_sf"/>
</dbReference>
<dbReference type="SUPFAM" id="SSF82199">
    <property type="entry name" value="SET domain"/>
    <property type="match status" value="1"/>
</dbReference>
<reference evidence="3" key="1">
    <citation type="submission" date="2021-02" db="EMBL/GenBank/DDBJ databases">
        <title>Genome sequence Cadophora malorum strain M34.</title>
        <authorList>
            <person name="Stefanovic E."/>
            <person name="Vu D."/>
            <person name="Scully C."/>
            <person name="Dijksterhuis J."/>
            <person name="Roader J."/>
            <person name="Houbraken J."/>
        </authorList>
    </citation>
    <scope>NUCLEOTIDE SEQUENCE</scope>
    <source>
        <strain evidence="3">M34</strain>
    </source>
</reference>
<dbReference type="SMART" id="SM00317">
    <property type="entry name" value="SET"/>
    <property type="match status" value="1"/>
</dbReference>
<feature type="repeat" description="TPR" evidence="1">
    <location>
        <begin position="206"/>
        <end position="239"/>
    </location>
</feature>
<organism evidence="3 4">
    <name type="scientific">Cadophora malorum</name>
    <dbReference type="NCBI Taxonomy" id="108018"/>
    <lineage>
        <taxon>Eukaryota</taxon>
        <taxon>Fungi</taxon>
        <taxon>Dikarya</taxon>
        <taxon>Ascomycota</taxon>
        <taxon>Pezizomycotina</taxon>
        <taxon>Leotiomycetes</taxon>
        <taxon>Helotiales</taxon>
        <taxon>Ploettnerulaceae</taxon>
        <taxon>Cadophora</taxon>
    </lineage>
</organism>
<dbReference type="PROSITE" id="PS50005">
    <property type="entry name" value="TPR"/>
    <property type="match status" value="1"/>
</dbReference>
<feature type="domain" description="SET" evidence="2">
    <location>
        <begin position="355"/>
        <end position="545"/>
    </location>
</feature>
<dbReference type="InterPro" id="IPR001214">
    <property type="entry name" value="SET_dom"/>
</dbReference>
<dbReference type="Gene3D" id="1.25.40.10">
    <property type="entry name" value="Tetratricopeptide repeat domain"/>
    <property type="match status" value="1"/>
</dbReference>
<dbReference type="Pfam" id="PF00856">
    <property type="entry name" value="SET"/>
    <property type="match status" value="1"/>
</dbReference>